<organism evidence="2 3">
    <name type="scientific">Bradyrhizobium sediminis</name>
    <dbReference type="NCBI Taxonomy" id="2840469"/>
    <lineage>
        <taxon>Bacteria</taxon>
        <taxon>Pseudomonadati</taxon>
        <taxon>Pseudomonadota</taxon>
        <taxon>Alphaproteobacteria</taxon>
        <taxon>Hyphomicrobiales</taxon>
        <taxon>Nitrobacteraceae</taxon>
        <taxon>Bradyrhizobium</taxon>
    </lineage>
</organism>
<keyword evidence="1" id="KW-0472">Membrane</keyword>
<evidence type="ECO:0000256" key="1">
    <source>
        <dbReference type="SAM" id="Phobius"/>
    </source>
</evidence>
<reference evidence="2" key="1">
    <citation type="submission" date="2021-06" db="EMBL/GenBank/DDBJ databases">
        <title>Bradyrhizobium sp. S2-20-1 Genome sequencing.</title>
        <authorList>
            <person name="Jin L."/>
        </authorList>
    </citation>
    <scope>NUCLEOTIDE SEQUENCE</scope>
    <source>
        <strain evidence="2">S2-20-1</strain>
    </source>
</reference>
<keyword evidence="1" id="KW-0812">Transmembrane</keyword>
<dbReference type="RefSeq" id="WP_215621431.1">
    <property type="nucleotide sequence ID" value="NZ_CP076134.1"/>
</dbReference>
<name>A0A975RML4_9BRAD</name>
<gene>
    <name evidence="2" type="ORF">KMZ29_23520</name>
</gene>
<sequence length="72" mass="7594">MAHRIIKVPNLPVKSFLAYSSAVVFGAFASIAAARTETGAVVLGLVAVVALIVGYLGRDQEKPPRKTDLLKS</sequence>
<dbReference type="EMBL" id="CP076134">
    <property type="protein sequence ID" value="QWG12631.1"/>
    <property type="molecule type" value="Genomic_DNA"/>
</dbReference>
<evidence type="ECO:0000313" key="3">
    <source>
        <dbReference type="Proteomes" id="UP000680839"/>
    </source>
</evidence>
<feature type="transmembrane region" description="Helical" evidence="1">
    <location>
        <begin position="40"/>
        <end position="57"/>
    </location>
</feature>
<evidence type="ECO:0000313" key="2">
    <source>
        <dbReference type="EMBL" id="QWG12631.1"/>
    </source>
</evidence>
<dbReference type="AlphaFoldDB" id="A0A975RML4"/>
<feature type="transmembrane region" description="Helical" evidence="1">
    <location>
        <begin position="16"/>
        <end position="34"/>
    </location>
</feature>
<dbReference type="Proteomes" id="UP000680839">
    <property type="component" value="Chromosome"/>
</dbReference>
<protein>
    <submittedName>
        <fullName evidence="2">Uncharacterized protein</fullName>
    </submittedName>
</protein>
<proteinExistence type="predicted"/>
<accession>A0A975RML4</accession>
<keyword evidence="1" id="KW-1133">Transmembrane helix</keyword>